<comment type="caution">
    <text evidence="1">The sequence shown here is derived from an EMBL/GenBank/DDBJ whole genome shotgun (WGS) entry which is preliminary data.</text>
</comment>
<gene>
    <name evidence="1" type="ORF">NDU88_009029</name>
</gene>
<protein>
    <submittedName>
        <fullName evidence="1">Uncharacterized protein</fullName>
    </submittedName>
</protein>
<organism evidence="1 2">
    <name type="scientific">Pleurodeles waltl</name>
    <name type="common">Iberian ribbed newt</name>
    <dbReference type="NCBI Taxonomy" id="8319"/>
    <lineage>
        <taxon>Eukaryota</taxon>
        <taxon>Metazoa</taxon>
        <taxon>Chordata</taxon>
        <taxon>Craniata</taxon>
        <taxon>Vertebrata</taxon>
        <taxon>Euteleostomi</taxon>
        <taxon>Amphibia</taxon>
        <taxon>Batrachia</taxon>
        <taxon>Caudata</taxon>
        <taxon>Salamandroidea</taxon>
        <taxon>Salamandridae</taxon>
        <taxon>Pleurodelinae</taxon>
        <taxon>Pleurodeles</taxon>
    </lineage>
</organism>
<name>A0AAV7RZC3_PLEWA</name>
<accession>A0AAV7RZC3</accession>
<dbReference type="AlphaFoldDB" id="A0AAV7RZC3"/>
<keyword evidence="2" id="KW-1185">Reference proteome</keyword>
<dbReference type="EMBL" id="JANPWB010000009">
    <property type="protein sequence ID" value="KAJ1156305.1"/>
    <property type="molecule type" value="Genomic_DNA"/>
</dbReference>
<evidence type="ECO:0000313" key="1">
    <source>
        <dbReference type="EMBL" id="KAJ1156305.1"/>
    </source>
</evidence>
<reference evidence="1" key="1">
    <citation type="journal article" date="2022" name="bioRxiv">
        <title>Sequencing and chromosome-scale assembly of the giantPleurodeles waltlgenome.</title>
        <authorList>
            <person name="Brown T."/>
            <person name="Elewa A."/>
            <person name="Iarovenko S."/>
            <person name="Subramanian E."/>
            <person name="Araus A.J."/>
            <person name="Petzold A."/>
            <person name="Susuki M."/>
            <person name="Suzuki K.-i.T."/>
            <person name="Hayashi T."/>
            <person name="Toyoda A."/>
            <person name="Oliveira C."/>
            <person name="Osipova E."/>
            <person name="Leigh N.D."/>
            <person name="Simon A."/>
            <person name="Yun M.H."/>
        </authorList>
    </citation>
    <scope>NUCLEOTIDE SEQUENCE</scope>
    <source>
        <strain evidence="1">20211129_DDA</strain>
        <tissue evidence="1">Liver</tissue>
    </source>
</reference>
<dbReference type="Proteomes" id="UP001066276">
    <property type="component" value="Chromosome 5"/>
</dbReference>
<evidence type="ECO:0000313" key="2">
    <source>
        <dbReference type="Proteomes" id="UP001066276"/>
    </source>
</evidence>
<sequence length="72" mass="7508">MCGAPGAGACGRHARVLDLGADVPACWAYRKGAREDGEGRGAAVLQGAVLEELEGIWWDRASGRRCGRPAKA</sequence>
<proteinExistence type="predicted"/>